<evidence type="ECO:0000256" key="1">
    <source>
        <dbReference type="SAM" id="MobiDB-lite"/>
    </source>
</evidence>
<name>A0AA37UNT6_9MICO</name>
<dbReference type="AlphaFoldDB" id="A0AA37UNT6"/>
<feature type="region of interest" description="Disordered" evidence="1">
    <location>
        <begin position="63"/>
        <end position="88"/>
    </location>
</feature>
<gene>
    <name evidence="2" type="ORF">GCM10025875_03180</name>
</gene>
<organism evidence="2 3">
    <name type="scientific">Litorihabitans aurantiacus</name>
    <dbReference type="NCBI Taxonomy" id="1930061"/>
    <lineage>
        <taxon>Bacteria</taxon>
        <taxon>Bacillati</taxon>
        <taxon>Actinomycetota</taxon>
        <taxon>Actinomycetes</taxon>
        <taxon>Micrococcales</taxon>
        <taxon>Beutenbergiaceae</taxon>
        <taxon>Litorihabitans</taxon>
    </lineage>
</organism>
<dbReference type="EMBL" id="BSUM01000001">
    <property type="protein sequence ID" value="GMA30326.1"/>
    <property type="molecule type" value="Genomic_DNA"/>
</dbReference>
<evidence type="ECO:0000313" key="2">
    <source>
        <dbReference type="EMBL" id="GMA30326.1"/>
    </source>
</evidence>
<comment type="caution">
    <text evidence="2">The sequence shown here is derived from an EMBL/GenBank/DDBJ whole genome shotgun (WGS) entry which is preliminary data.</text>
</comment>
<evidence type="ECO:0000313" key="3">
    <source>
        <dbReference type="Proteomes" id="UP001157161"/>
    </source>
</evidence>
<sequence>MGRAGERGGVAAVADRVAAGPPASTTVPHAWHSAHRPTHFAARQPHSLHSHAARGDRVALVAMPGTLPGGTDTAASAPHPDGPAAPLF</sequence>
<dbReference type="Proteomes" id="UP001157161">
    <property type="component" value="Unassembled WGS sequence"/>
</dbReference>
<reference evidence="2" key="1">
    <citation type="journal article" date="2014" name="Int. J. Syst. Evol. Microbiol.">
        <title>Complete genome sequence of Corynebacterium casei LMG S-19264T (=DSM 44701T), isolated from a smear-ripened cheese.</title>
        <authorList>
            <consortium name="US DOE Joint Genome Institute (JGI-PGF)"/>
            <person name="Walter F."/>
            <person name="Albersmeier A."/>
            <person name="Kalinowski J."/>
            <person name="Ruckert C."/>
        </authorList>
    </citation>
    <scope>NUCLEOTIDE SEQUENCE</scope>
    <source>
        <strain evidence="2">NBRC 112290</strain>
    </source>
</reference>
<reference evidence="2" key="2">
    <citation type="submission" date="2023-02" db="EMBL/GenBank/DDBJ databases">
        <authorList>
            <person name="Sun Q."/>
            <person name="Mori K."/>
        </authorList>
    </citation>
    <scope>NUCLEOTIDE SEQUENCE</scope>
    <source>
        <strain evidence="2">NBRC 112290</strain>
    </source>
</reference>
<accession>A0AA37UNT6</accession>
<keyword evidence="3" id="KW-1185">Reference proteome</keyword>
<proteinExistence type="predicted"/>
<protein>
    <submittedName>
        <fullName evidence="2">Uncharacterized protein</fullName>
    </submittedName>
</protein>